<accession>A0ABP8WD08</accession>
<evidence type="ECO:0000256" key="1">
    <source>
        <dbReference type="SAM" id="MobiDB-lite"/>
    </source>
</evidence>
<organism evidence="2 3">
    <name type="scientific">Nocardioides nanhaiensis</name>
    <dbReference type="NCBI Taxonomy" id="1476871"/>
    <lineage>
        <taxon>Bacteria</taxon>
        <taxon>Bacillati</taxon>
        <taxon>Actinomycetota</taxon>
        <taxon>Actinomycetes</taxon>
        <taxon>Propionibacteriales</taxon>
        <taxon>Nocardioidaceae</taxon>
        <taxon>Nocardioides</taxon>
    </lineage>
</organism>
<feature type="compositionally biased region" description="Polar residues" evidence="1">
    <location>
        <begin position="147"/>
        <end position="156"/>
    </location>
</feature>
<gene>
    <name evidence="2" type="ORF">GCM10023226_26070</name>
</gene>
<proteinExistence type="predicted"/>
<feature type="region of interest" description="Disordered" evidence="1">
    <location>
        <begin position="147"/>
        <end position="174"/>
    </location>
</feature>
<dbReference type="RefSeq" id="WP_345266474.1">
    <property type="nucleotide sequence ID" value="NZ_BAABIM010000002.1"/>
</dbReference>
<evidence type="ECO:0000313" key="3">
    <source>
        <dbReference type="Proteomes" id="UP001500621"/>
    </source>
</evidence>
<dbReference type="Proteomes" id="UP001500621">
    <property type="component" value="Unassembled WGS sequence"/>
</dbReference>
<name>A0ABP8WD08_9ACTN</name>
<evidence type="ECO:0000313" key="2">
    <source>
        <dbReference type="EMBL" id="GAA4687060.1"/>
    </source>
</evidence>
<dbReference type="EMBL" id="BAABIM010000002">
    <property type="protein sequence ID" value="GAA4687060.1"/>
    <property type="molecule type" value="Genomic_DNA"/>
</dbReference>
<sequence>MITLVATSGVGAAGTAQAHAPTERAPAASVVVEDAGDTAGDADLRGISVKATRARLVVTATFSQNESGDLLQLWIDTSNKPRNYYGAIAPESGFDALRLVGGKQTRGPRGECAGFRASYLSGATTARIAIPTRCLGSPGTVRVSTSATLRSGSGSVSDAAPNGGAWTPRVRLAR</sequence>
<protein>
    <submittedName>
        <fullName evidence="2">Uncharacterized protein</fullName>
    </submittedName>
</protein>
<reference evidence="3" key="1">
    <citation type="journal article" date="2019" name="Int. J. Syst. Evol. Microbiol.">
        <title>The Global Catalogue of Microorganisms (GCM) 10K type strain sequencing project: providing services to taxonomists for standard genome sequencing and annotation.</title>
        <authorList>
            <consortium name="The Broad Institute Genomics Platform"/>
            <consortium name="The Broad Institute Genome Sequencing Center for Infectious Disease"/>
            <person name="Wu L."/>
            <person name="Ma J."/>
        </authorList>
    </citation>
    <scope>NUCLEOTIDE SEQUENCE [LARGE SCALE GENOMIC DNA]</scope>
    <source>
        <strain evidence="3">JCM 18127</strain>
    </source>
</reference>
<comment type="caution">
    <text evidence="2">The sequence shown here is derived from an EMBL/GenBank/DDBJ whole genome shotgun (WGS) entry which is preliminary data.</text>
</comment>
<keyword evidence="3" id="KW-1185">Reference proteome</keyword>